<evidence type="ECO:0000313" key="2">
    <source>
        <dbReference type="Proteomes" id="UP000243579"/>
    </source>
</evidence>
<proteinExistence type="predicted"/>
<evidence type="ECO:0000313" key="1">
    <source>
        <dbReference type="EMBL" id="OQR97145.1"/>
    </source>
</evidence>
<gene>
    <name evidence="1" type="ORF">ACHHYP_12681</name>
</gene>
<keyword evidence="2" id="KW-1185">Reference proteome</keyword>
<dbReference type="OrthoDB" id="73711at2759"/>
<sequence>MGKDLCRLYAAAAAGVPCDEKLGRFADECITAAKEPVMAKTALAKLVMPAAEFKAKEAPENKLVLLQLQVVCRLALQVAGKVDPWSKTQKKELVSLLSLLAMAMDAASMQSSSHEQLYHEHSAFTWFVLDMITPRFQKLLPKTLKRLYTTLEIETTDAKPEAPVVQVPLQLPKELSKEPMTRQTSNEYVIAEVLSQETTTYSAATNPLPVQQLGSFKQILLPTIKPIVKLSVKPAVLNPVVAPKTEAAPSFPSPRVTKDSPATSLVKQPMVMKTPERPQRPAAKKRLVLVASSPPLRRPAKRNISALSLLKKPE</sequence>
<protein>
    <submittedName>
        <fullName evidence="1">Uncharacterized protein</fullName>
    </submittedName>
</protein>
<dbReference type="EMBL" id="JNBR01000122">
    <property type="protein sequence ID" value="OQR97145.1"/>
    <property type="molecule type" value="Genomic_DNA"/>
</dbReference>
<name>A0A1V9ZGN8_ACHHY</name>
<dbReference type="Proteomes" id="UP000243579">
    <property type="component" value="Unassembled WGS sequence"/>
</dbReference>
<reference evidence="1 2" key="1">
    <citation type="journal article" date="2014" name="Genome Biol. Evol.">
        <title>The secreted proteins of Achlya hypogyna and Thraustotheca clavata identify the ancestral oomycete secretome and reveal gene acquisitions by horizontal gene transfer.</title>
        <authorList>
            <person name="Misner I."/>
            <person name="Blouin N."/>
            <person name="Leonard G."/>
            <person name="Richards T.A."/>
            <person name="Lane C.E."/>
        </authorList>
    </citation>
    <scope>NUCLEOTIDE SEQUENCE [LARGE SCALE GENOMIC DNA]</scope>
    <source>
        <strain evidence="1 2">ATCC 48635</strain>
    </source>
</reference>
<dbReference type="AlphaFoldDB" id="A0A1V9ZGN8"/>
<comment type="caution">
    <text evidence="1">The sequence shown here is derived from an EMBL/GenBank/DDBJ whole genome shotgun (WGS) entry which is preliminary data.</text>
</comment>
<accession>A0A1V9ZGN8</accession>
<organism evidence="1 2">
    <name type="scientific">Achlya hypogyna</name>
    <name type="common">Oomycete</name>
    <name type="synonym">Protoachlya hypogyna</name>
    <dbReference type="NCBI Taxonomy" id="1202772"/>
    <lineage>
        <taxon>Eukaryota</taxon>
        <taxon>Sar</taxon>
        <taxon>Stramenopiles</taxon>
        <taxon>Oomycota</taxon>
        <taxon>Saprolegniomycetes</taxon>
        <taxon>Saprolegniales</taxon>
        <taxon>Achlyaceae</taxon>
        <taxon>Achlya</taxon>
    </lineage>
</organism>